<organism evidence="3 4">
    <name type="scientific">Tetrasphaera phage TJE1</name>
    <dbReference type="NCBI Taxonomy" id="981335"/>
    <lineage>
        <taxon>Viruses</taxon>
        <taxon>Duplodnaviria</taxon>
        <taxon>Heunggongvirae</taxon>
        <taxon>Uroviricota</taxon>
        <taxon>Caudoviricetes</taxon>
        <taxon>Tijeunavirus</taxon>
        <taxon>Tijeunavirus TJE1</taxon>
    </lineage>
</organism>
<dbReference type="KEGG" id="vg:14297427"/>
<dbReference type="InterPro" id="IPR024459">
    <property type="entry name" value="Acb1-like_N"/>
</dbReference>
<dbReference type="Proteomes" id="UP000002653">
    <property type="component" value="Segment"/>
</dbReference>
<dbReference type="Pfam" id="PF06381">
    <property type="entry name" value="Phage_portal_3"/>
    <property type="match status" value="1"/>
</dbReference>
<protein>
    <submittedName>
        <fullName evidence="3">Phage portal protein</fullName>
    </submittedName>
</protein>
<dbReference type="RefSeq" id="YP_007237933.1">
    <property type="nucleotide sequence ID" value="NC_019930.1"/>
</dbReference>
<feature type="region of interest" description="Disordered" evidence="1">
    <location>
        <begin position="521"/>
        <end position="580"/>
    </location>
</feature>
<evidence type="ECO:0000256" key="1">
    <source>
        <dbReference type="SAM" id="MobiDB-lite"/>
    </source>
</evidence>
<evidence type="ECO:0000259" key="2">
    <source>
        <dbReference type="Pfam" id="PF06381"/>
    </source>
</evidence>
<dbReference type="EMBL" id="HQ225832">
    <property type="protein sequence ID" value="ADX42541.1"/>
    <property type="molecule type" value="Genomic_DNA"/>
</dbReference>
<name>G4W953_9CAUD</name>
<proteinExistence type="predicted"/>
<sequence>MRGVFDILAAGQERGHIFDGVADGTPVPKQINHSPGEVKEIQDKLWTEVKGGMAADGIHYSTMEDVGKGLVVNLEHLVKKAKDRPEGMAADAFFNEFTGIGTGIDPGFHNASSTPVVVSPQEATAYYSNGGIAATVIDKKSQGVFTNGYQFVGGLEEDDLKELKDYADKLNFAESLVEWWRDGYIYGGSTLMPWLKGDNVLTHEMTVEELGRRGMLKKDCLQYFWTADRWNAVLIPNYDISARDYLTPETFYVPLAGLSIRTERMAIARPKKLPYWGTIRQMGWGISDFPSFMPSLLAYEIMIRTIPIISQQLSLVYLHQPLDTVLAQSGANAARKVQQSNQAAIDQWNSLKTQVLNMSGELKSIERHWTDFDKLILIGKQDVGAKAGISHTILFNEQHAALNDKSDDTTLKQAETIKRSGNQLTIQVQNVIQFLVYSKWGWDSPQARKAKEVRLSLDSPTVMTNQERLEALNASASALGAYRMAGFQLGDAVELVRKFVPMFEPTEEMATRIEAFDDAETDFEEEQRDQTLALGKQKTGSADEEDAGTGNPPTPRDGQAGDAKPGVPSWVERVLRRTRK</sequence>
<reference evidence="3 4" key="1">
    <citation type="journal article" date="2012" name="Virus Genes">
        <title>Isolation and complete genome sequence of a bacteriophage lysing Tetrasphaera jenkinsii, a filamentous bacteria responsible for bulking in activated sludge.</title>
        <authorList>
            <person name="Petrovski S."/>
            <person name="Tillett D."/>
            <person name="Seviour R.J."/>
        </authorList>
    </citation>
    <scope>NUCLEOTIDE SEQUENCE [LARGE SCALE GENOMIC DNA]</scope>
</reference>
<dbReference type="GeneID" id="14297427"/>
<feature type="domain" description="Anti-CBASS protein Acb1-like N-terminal" evidence="2">
    <location>
        <begin position="122"/>
        <end position="476"/>
    </location>
</feature>
<evidence type="ECO:0000313" key="3">
    <source>
        <dbReference type="EMBL" id="ADX42541.1"/>
    </source>
</evidence>
<accession>G4W953</accession>
<keyword evidence="4" id="KW-1185">Reference proteome</keyword>
<evidence type="ECO:0000313" key="4">
    <source>
        <dbReference type="Proteomes" id="UP000002653"/>
    </source>
</evidence>